<gene>
    <name evidence="1" type="ORF">MNBD_GAMMA24-943</name>
</gene>
<reference evidence="1" key="1">
    <citation type="submission" date="2018-06" db="EMBL/GenBank/DDBJ databases">
        <authorList>
            <person name="Zhirakovskaya E."/>
        </authorList>
    </citation>
    <scope>NUCLEOTIDE SEQUENCE</scope>
</reference>
<dbReference type="EMBL" id="UOFZ01000011">
    <property type="protein sequence ID" value="VAX12108.1"/>
    <property type="molecule type" value="Genomic_DNA"/>
</dbReference>
<dbReference type="AlphaFoldDB" id="A0A3B1BKY4"/>
<name>A0A3B1BKY4_9ZZZZ</name>
<organism evidence="1">
    <name type="scientific">hydrothermal vent metagenome</name>
    <dbReference type="NCBI Taxonomy" id="652676"/>
    <lineage>
        <taxon>unclassified sequences</taxon>
        <taxon>metagenomes</taxon>
        <taxon>ecological metagenomes</taxon>
    </lineage>
</organism>
<protein>
    <recommendedName>
        <fullName evidence="2">DUF4258 domain-containing protein</fullName>
    </recommendedName>
</protein>
<accession>A0A3B1BKY4</accession>
<evidence type="ECO:0008006" key="2">
    <source>
        <dbReference type="Google" id="ProtNLM"/>
    </source>
</evidence>
<sequence length="90" mass="10221">MRLTKHAKTRARERGCQPLSLELIKRFGHGARTTAGAKVWLANKRERGMILEALKAVQHDFEKPDPLYFVEAPDGAVVTVGRRTKAVRRR</sequence>
<proteinExistence type="predicted"/>
<evidence type="ECO:0000313" key="1">
    <source>
        <dbReference type="EMBL" id="VAX12108.1"/>
    </source>
</evidence>